<sequence length="143" mass="16192">HQNDYETSGQHVLENEVTASQKEVNRRREMQLPMDFDLNIPPAGQDPPVVASSPSDDWCLGYIPTENAPAIDVREREPLHVQVLPSIEASHLEDPYRVAPIYSYYEARTLLDRWIMTVPGEPLALPPNPLIPSVKDIASRYFS</sequence>
<organism evidence="2 3">
    <name type="scientific">Datura stramonium</name>
    <name type="common">Jimsonweed</name>
    <name type="synonym">Common thornapple</name>
    <dbReference type="NCBI Taxonomy" id="4076"/>
    <lineage>
        <taxon>Eukaryota</taxon>
        <taxon>Viridiplantae</taxon>
        <taxon>Streptophyta</taxon>
        <taxon>Embryophyta</taxon>
        <taxon>Tracheophyta</taxon>
        <taxon>Spermatophyta</taxon>
        <taxon>Magnoliopsida</taxon>
        <taxon>eudicotyledons</taxon>
        <taxon>Gunneridae</taxon>
        <taxon>Pentapetalae</taxon>
        <taxon>asterids</taxon>
        <taxon>lamiids</taxon>
        <taxon>Solanales</taxon>
        <taxon>Solanaceae</taxon>
        <taxon>Solanoideae</taxon>
        <taxon>Datureae</taxon>
        <taxon>Datura</taxon>
    </lineage>
</organism>
<protein>
    <submittedName>
        <fullName evidence="2">Uncharacterized protein</fullName>
    </submittedName>
</protein>
<accession>A0ABS8WLI2</accession>
<dbReference type="Proteomes" id="UP000823775">
    <property type="component" value="Unassembled WGS sequence"/>
</dbReference>
<name>A0ABS8WLI2_DATST</name>
<evidence type="ECO:0000313" key="3">
    <source>
        <dbReference type="Proteomes" id="UP000823775"/>
    </source>
</evidence>
<gene>
    <name evidence="2" type="ORF">HAX54_048288</name>
</gene>
<evidence type="ECO:0000256" key="1">
    <source>
        <dbReference type="SAM" id="MobiDB-lite"/>
    </source>
</evidence>
<reference evidence="2 3" key="1">
    <citation type="journal article" date="2021" name="BMC Genomics">
        <title>Datura genome reveals duplications of psychoactive alkaloid biosynthetic genes and high mutation rate following tissue culture.</title>
        <authorList>
            <person name="Rajewski A."/>
            <person name="Carter-House D."/>
            <person name="Stajich J."/>
            <person name="Litt A."/>
        </authorList>
    </citation>
    <scope>NUCLEOTIDE SEQUENCE [LARGE SCALE GENOMIC DNA]</scope>
    <source>
        <strain evidence="2">AR-01</strain>
    </source>
</reference>
<keyword evidence="3" id="KW-1185">Reference proteome</keyword>
<evidence type="ECO:0000313" key="2">
    <source>
        <dbReference type="EMBL" id="MCE3050849.1"/>
    </source>
</evidence>
<proteinExistence type="predicted"/>
<dbReference type="EMBL" id="JACEIK010007947">
    <property type="protein sequence ID" value="MCE3050849.1"/>
    <property type="molecule type" value="Genomic_DNA"/>
</dbReference>
<feature type="non-terminal residue" evidence="2">
    <location>
        <position position="1"/>
    </location>
</feature>
<comment type="caution">
    <text evidence="2">The sequence shown here is derived from an EMBL/GenBank/DDBJ whole genome shotgun (WGS) entry which is preliminary data.</text>
</comment>
<feature type="compositionally biased region" description="Polar residues" evidence="1">
    <location>
        <begin position="1"/>
        <end position="10"/>
    </location>
</feature>
<feature type="region of interest" description="Disordered" evidence="1">
    <location>
        <begin position="1"/>
        <end position="24"/>
    </location>
</feature>